<dbReference type="InterPro" id="IPR011749">
    <property type="entry name" value="CHP02243"/>
</dbReference>
<evidence type="ECO:0000313" key="2">
    <source>
        <dbReference type="Proteomes" id="UP001595990"/>
    </source>
</evidence>
<dbReference type="NCBIfam" id="TIGR02243">
    <property type="entry name" value="putative baseplate assembly protein"/>
    <property type="match status" value="1"/>
</dbReference>
<organism evidence="1 2">
    <name type="scientific">Streptomyces ehimensis</name>
    <dbReference type="NCBI Taxonomy" id="68195"/>
    <lineage>
        <taxon>Bacteria</taxon>
        <taxon>Bacillati</taxon>
        <taxon>Actinomycetota</taxon>
        <taxon>Actinomycetes</taxon>
        <taxon>Kitasatosporales</taxon>
        <taxon>Streptomycetaceae</taxon>
        <taxon>Streptomyces</taxon>
    </lineage>
</organism>
<comment type="caution">
    <text evidence="1">The sequence shown here is derived from an EMBL/GenBank/DDBJ whole genome shotgun (WGS) entry which is preliminary data.</text>
</comment>
<sequence length="1086" mass="114435">MSLPTPEYDGRTRDEIVAAAVAGVRGRVGTWTGQDLTDPGRGLIETCADMVMAVRDRLDLAADQRRLQVLRLLGVRPYRAAPARTEAVLQLAAPSPEPVVVPAGQEVATRPVGDEEPVVFTTLTDAVLNPCVLVAAGDFTEERVADGALRGRLTAFGSSVTVEPGEAAFPGPAFHLNLPYLGDFPPPGDVPASGAPGLIGAGRGGSSYALAVLSVPVPSTRVTLDVELGRAPFGRGVVPGRWEAWQGTHWTSCRVATDTVTSRDAPGRVSLDVPPAHAPAQLLLQRPDGQGGFFVQRLRDVGLIRYRTEPGQSALTRVALQPVLVVSVPVVQARLVRDEALGTATGAPGERLRFAHPPLPRSTDPLVVEAALDGRVVQWTHVASLAGSGPDDRHFTLDPRTGEAVFAPVVVGARGPRRHGAPLPAGAAVRIRRYLTGGGARGNVPARTLTVLRTPLPYVSSVTNPAPAVGGTEGESAEACATRLPLGSPLPERAVVPGDYEQLALAASAGMARIHHLRDVPHDALDPARNYLPWIPAKTDVSLTLAAGTERVPAGLQVTTADGKTVFTTTEDAERLPPEAAGAASLRLTAGVTTAVGMFTAENYRAEFSGPFKDGGGLVLALVEIEKTHDPRHLTLWVAVDEDRAPLDRLAVSVFAPRKETPWWDTSAPLAYASTPAREITVAGGGEVSAHPVPLSGSARWQAAVERGALATTARNAVEALGSGFPTEEASCWIAVQILDPKGTHDTTYTVYADSGSAGSVRAEQYEELDEGKRPFPSSTGDPEQVFPLLYAPVCGPLPTVHVGAEGWTTVTSFEKSGPNDKHVVINASTGQVHFGPKVTGGSSTAGQHGAIPPEGAVITAHGTYRATLGAAANGLGPGEICLLKEPDERVVGVRNTSASHDGRNGYTDTSGGSTQAGVTLMVVPFVTTDERGWFPYHMLTPTRDACDTLRRALRACQPEGVPVWLVRPVYHGIRFNARVVPADYRTAEERAELRVAAERALYRYFSPVGGGRDGTGWPLGRPVHVGEAFRVLEGVPGVGRVATVEMVPVDPVTGVESPPVDRIDCGPRETVYSVEHRVTIAEVPS</sequence>
<reference evidence="2" key="1">
    <citation type="journal article" date="2019" name="Int. J. Syst. Evol. Microbiol.">
        <title>The Global Catalogue of Microorganisms (GCM) 10K type strain sequencing project: providing services to taxonomists for standard genome sequencing and annotation.</title>
        <authorList>
            <consortium name="The Broad Institute Genomics Platform"/>
            <consortium name="The Broad Institute Genome Sequencing Center for Infectious Disease"/>
            <person name="Wu L."/>
            <person name="Ma J."/>
        </authorList>
    </citation>
    <scope>NUCLEOTIDE SEQUENCE [LARGE SCALE GENOMIC DNA]</scope>
    <source>
        <strain evidence="2">CECT 8064</strain>
    </source>
</reference>
<name>A0ABV9BR77_9ACTN</name>
<dbReference type="Proteomes" id="UP001595990">
    <property type="component" value="Unassembled WGS sequence"/>
</dbReference>
<evidence type="ECO:0000313" key="1">
    <source>
        <dbReference type="EMBL" id="MFC4516521.1"/>
    </source>
</evidence>
<dbReference type="RefSeq" id="WP_417923622.1">
    <property type="nucleotide sequence ID" value="NZ_JBHSFS010000014.1"/>
</dbReference>
<dbReference type="EMBL" id="JBHSFS010000014">
    <property type="protein sequence ID" value="MFC4516521.1"/>
    <property type="molecule type" value="Genomic_DNA"/>
</dbReference>
<accession>A0ABV9BR77</accession>
<gene>
    <name evidence="1" type="ORF">ACFPEN_26765</name>
</gene>
<proteinExistence type="predicted"/>
<protein>
    <submittedName>
        <fullName evidence="1">Baseplate assembly protein</fullName>
    </submittedName>
</protein>
<keyword evidence="2" id="KW-1185">Reference proteome</keyword>